<sequence length="279" mass="30609">MTMRLNLGTILKSQVKSSLSESDNLDPPLAVAKANAKLRLGYDNSVRYFPDKSDVKNRVNSMMANIHKHMKTTSPPRKAVPAIPAPIAQISSPPSLTSKSASSKKIRRIRGGGVGGLTSNTSPVLPISQIKARMNRQSQQVMRRGYSEIGPKSFSNQRRIREVLLQKTVLENMLLQHKRLQRDRQTIASDIQRMRQDLDRIKNKLDTSLQTLNSTRTLYTGVSKGKKGAAIVALPTNVVNDAPGSTRSGGAKARSAASKLGNVTAKRQHSAAAKRRNRL</sequence>
<dbReference type="Proteomes" id="UP000008792">
    <property type="component" value="Unassembled WGS sequence"/>
</dbReference>
<reference evidence="3 4" key="1">
    <citation type="journal article" date="2007" name="Nature">
        <title>Evolution of genes and genomes on the Drosophila phylogeny.</title>
        <authorList>
            <consortium name="Drosophila 12 Genomes Consortium"/>
            <person name="Clark A.G."/>
            <person name="Eisen M.B."/>
            <person name="Smith D.R."/>
            <person name="Bergman C.M."/>
            <person name="Oliver B."/>
            <person name="Markow T.A."/>
            <person name="Kaufman T.C."/>
            <person name="Kellis M."/>
            <person name="Gelbart W."/>
            <person name="Iyer V.N."/>
            <person name="Pollard D.A."/>
            <person name="Sackton T.B."/>
            <person name="Larracuente A.M."/>
            <person name="Singh N.D."/>
            <person name="Abad J.P."/>
            <person name="Abt D.N."/>
            <person name="Adryan B."/>
            <person name="Aguade M."/>
            <person name="Akashi H."/>
            <person name="Anderson W.W."/>
            <person name="Aquadro C.F."/>
            <person name="Ardell D.H."/>
            <person name="Arguello R."/>
            <person name="Artieri C.G."/>
            <person name="Barbash D.A."/>
            <person name="Barker D."/>
            <person name="Barsanti P."/>
            <person name="Batterham P."/>
            <person name="Batzoglou S."/>
            <person name="Begun D."/>
            <person name="Bhutkar A."/>
            <person name="Blanco E."/>
            <person name="Bosak S.A."/>
            <person name="Bradley R.K."/>
            <person name="Brand A.D."/>
            <person name="Brent M.R."/>
            <person name="Brooks A.N."/>
            <person name="Brown R.H."/>
            <person name="Butlin R.K."/>
            <person name="Caggese C."/>
            <person name="Calvi B.R."/>
            <person name="Bernardo de Carvalho A."/>
            <person name="Caspi A."/>
            <person name="Castrezana S."/>
            <person name="Celniker S.E."/>
            <person name="Chang J.L."/>
            <person name="Chapple C."/>
            <person name="Chatterji S."/>
            <person name="Chinwalla A."/>
            <person name="Civetta A."/>
            <person name="Clifton S.W."/>
            <person name="Comeron J.M."/>
            <person name="Costello J.C."/>
            <person name="Coyne J.A."/>
            <person name="Daub J."/>
            <person name="David R.G."/>
            <person name="Delcher A.L."/>
            <person name="Delehaunty K."/>
            <person name="Do C.B."/>
            <person name="Ebling H."/>
            <person name="Edwards K."/>
            <person name="Eickbush T."/>
            <person name="Evans J.D."/>
            <person name="Filipski A."/>
            <person name="Findeiss S."/>
            <person name="Freyhult E."/>
            <person name="Fulton L."/>
            <person name="Fulton R."/>
            <person name="Garcia A.C."/>
            <person name="Gardiner A."/>
            <person name="Garfield D.A."/>
            <person name="Garvin B.E."/>
            <person name="Gibson G."/>
            <person name="Gilbert D."/>
            <person name="Gnerre S."/>
            <person name="Godfrey J."/>
            <person name="Good R."/>
            <person name="Gotea V."/>
            <person name="Gravely B."/>
            <person name="Greenberg A.J."/>
            <person name="Griffiths-Jones S."/>
            <person name="Gross S."/>
            <person name="Guigo R."/>
            <person name="Gustafson E.A."/>
            <person name="Haerty W."/>
            <person name="Hahn M.W."/>
            <person name="Halligan D.L."/>
            <person name="Halpern A.L."/>
            <person name="Halter G.M."/>
            <person name="Han M.V."/>
            <person name="Heger A."/>
            <person name="Hillier L."/>
            <person name="Hinrichs A.S."/>
            <person name="Holmes I."/>
            <person name="Hoskins R.A."/>
            <person name="Hubisz M.J."/>
            <person name="Hultmark D."/>
            <person name="Huntley M.A."/>
            <person name="Jaffe D.B."/>
            <person name="Jagadeeshan S."/>
            <person name="Jeck W.R."/>
            <person name="Johnson J."/>
            <person name="Jones C.D."/>
            <person name="Jordan W.C."/>
            <person name="Karpen G.H."/>
            <person name="Kataoka E."/>
            <person name="Keightley P.D."/>
            <person name="Kheradpour P."/>
            <person name="Kirkness E.F."/>
            <person name="Koerich L.B."/>
            <person name="Kristiansen K."/>
            <person name="Kudrna D."/>
            <person name="Kulathinal R.J."/>
            <person name="Kumar S."/>
            <person name="Kwok R."/>
            <person name="Lander E."/>
            <person name="Langley C.H."/>
            <person name="Lapoint R."/>
            <person name="Lazzaro B.P."/>
            <person name="Lee S.J."/>
            <person name="Levesque L."/>
            <person name="Li R."/>
            <person name="Lin C.F."/>
            <person name="Lin M.F."/>
            <person name="Lindblad-Toh K."/>
            <person name="Llopart A."/>
            <person name="Long M."/>
            <person name="Low L."/>
            <person name="Lozovsky E."/>
            <person name="Lu J."/>
            <person name="Luo M."/>
            <person name="Machado C.A."/>
            <person name="Makalowski W."/>
            <person name="Marzo M."/>
            <person name="Matsuda M."/>
            <person name="Matzkin L."/>
            <person name="McAllister B."/>
            <person name="McBride C.S."/>
            <person name="McKernan B."/>
            <person name="McKernan K."/>
            <person name="Mendez-Lago M."/>
            <person name="Minx P."/>
            <person name="Mollenhauer M.U."/>
            <person name="Montooth K."/>
            <person name="Mount S.M."/>
            <person name="Mu X."/>
            <person name="Myers E."/>
            <person name="Negre B."/>
            <person name="Newfeld S."/>
            <person name="Nielsen R."/>
            <person name="Noor M.A."/>
            <person name="O'Grady P."/>
            <person name="Pachter L."/>
            <person name="Papaceit M."/>
            <person name="Parisi M.J."/>
            <person name="Parisi M."/>
            <person name="Parts L."/>
            <person name="Pedersen J.S."/>
            <person name="Pesole G."/>
            <person name="Phillippy A.M."/>
            <person name="Ponting C.P."/>
            <person name="Pop M."/>
            <person name="Porcelli D."/>
            <person name="Powell J.R."/>
            <person name="Prohaska S."/>
            <person name="Pruitt K."/>
            <person name="Puig M."/>
            <person name="Quesneville H."/>
            <person name="Ram K.R."/>
            <person name="Rand D."/>
            <person name="Rasmussen M.D."/>
            <person name="Reed L.K."/>
            <person name="Reenan R."/>
            <person name="Reily A."/>
            <person name="Remington K.A."/>
            <person name="Rieger T.T."/>
            <person name="Ritchie M.G."/>
            <person name="Robin C."/>
            <person name="Rogers Y.H."/>
            <person name="Rohde C."/>
            <person name="Rozas J."/>
            <person name="Rubenfield M.J."/>
            <person name="Ruiz A."/>
            <person name="Russo S."/>
            <person name="Salzberg S.L."/>
            <person name="Sanchez-Gracia A."/>
            <person name="Saranga D.J."/>
            <person name="Sato H."/>
            <person name="Schaeffer S.W."/>
            <person name="Schatz M.C."/>
            <person name="Schlenke T."/>
            <person name="Schwartz R."/>
            <person name="Segarra C."/>
            <person name="Singh R.S."/>
            <person name="Sirot L."/>
            <person name="Sirota M."/>
            <person name="Sisneros N.B."/>
            <person name="Smith C.D."/>
            <person name="Smith T.F."/>
            <person name="Spieth J."/>
            <person name="Stage D.E."/>
            <person name="Stark A."/>
            <person name="Stephan W."/>
            <person name="Strausberg R.L."/>
            <person name="Strempel S."/>
            <person name="Sturgill D."/>
            <person name="Sutton G."/>
            <person name="Sutton G.G."/>
            <person name="Tao W."/>
            <person name="Teichmann S."/>
            <person name="Tobari Y.N."/>
            <person name="Tomimura Y."/>
            <person name="Tsolas J.M."/>
            <person name="Valente V.L."/>
            <person name="Venter E."/>
            <person name="Venter J.C."/>
            <person name="Vicario S."/>
            <person name="Vieira F.G."/>
            <person name="Vilella A.J."/>
            <person name="Villasante A."/>
            <person name="Walenz B."/>
            <person name="Wang J."/>
            <person name="Wasserman M."/>
            <person name="Watts T."/>
            <person name="Wilson D."/>
            <person name="Wilson R.K."/>
            <person name="Wing R.A."/>
            <person name="Wolfner M.F."/>
            <person name="Wong A."/>
            <person name="Wong G.K."/>
            <person name="Wu C.I."/>
            <person name="Wu G."/>
            <person name="Yamamoto D."/>
            <person name="Yang H.P."/>
            <person name="Yang S.P."/>
            <person name="Yorke J.A."/>
            <person name="Yoshida K."/>
            <person name="Zdobnov E."/>
            <person name="Zhang P."/>
            <person name="Zhang Y."/>
            <person name="Zimin A.V."/>
            <person name="Baldwin J."/>
            <person name="Abdouelleil A."/>
            <person name="Abdulkadir J."/>
            <person name="Abebe A."/>
            <person name="Abera B."/>
            <person name="Abreu J."/>
            <person name="Acer S.C."/>
            <person name="Aftuck L."/>
            <person name="Alexander A."/>
            <person name="An P."/>
            <person name="Anderson E."/>
            <person name="Anderson S."/>
            <person name="Arachi H."/>
            <person name="Azer M."/>
            <person name="Bachantsang P."/>
            <person name="Barry A."/>
            <person name="Bayul T."/>
            <person name="Berlin A."/>
            <person name="Bessette D."/>
            <person name="Bloom T."/>
            <person name="Blye J."/>
            <person name="Boguslavskiy L."/>
            <person name="Bonnet C."/>
            <person name="Boukhgalter B."/>
            <person name="Bourzgui I."/>
            <person name="Brown A."/>
            <person name="Cahill P."/>
            <person name="Channer S."/>
            <person name="Cheshatsang Y."/>
            <person name="Chuda L."/>
            <person name="Citroen M."/>
            <person name="Collymore A."/>
            <person name="Cooke P."/>
            <person name="Costello M."/>
            <person name="D'Aco K."/>
            <person name="Daza R."/>
            <person name="De Haan G."/>
            <person name="DeGray S."/>
            <person name="DeMaso C."/>
            <person name="Dhargay N."/>
            <person name="Dooley K."/>
            <person name="Dooley E."/>
            <person name="Doricent M."/>
            <person name="Dorje P."/>
            <person name="Dorjee K."/>
            <person name="Dupes A."/>
            <person name="Elong R."/>
            <person name="Falk J."/>
            <person name="Farina A."/>
            <person name="Faro S."/>
            <person name="Ferguson D."/>
            <person name="Fisher S."/>
            <person name="Foley C.D."/>
            <person name="Franke A."/>
            <person name="Friedrich D."/>
            <person name="Gadbois L."/>
            <person name="Gearin G."/>
            <person name="Gearin C.R."/>
            <person name="Giannoukos G."/>
            <person name="Goode T."/>
            <person name="Graham J."/>
            <person name="Grandbois E."/>
            <person name="Grewal S."/>
            <person name="Gyaltsen K."/>
            <person name="Hafez N."/>
            <person name="Hagos B."/>
            <person name="Hall J."/>
            <person name="Henson C."/>
            <person name="Hollinger A."/>
            <person name="Honan T."/>
            <person name="Huard M.D."/>
            <person name="Hughes L."/>
            <person name="Hurhula B."/>
            <person name="Husby M.E."/>
            <person name="Kamat A."/>
            <person name="Kanga B."/>
            <person name="Kashin S."/>
            <person name="Khazanovich D."/>
            <person name="Kisner P."/>
            <person name="Lance K."/>
            <person name="Lara M."/>
            <person name="Lee W."/>
            <person name="Lennon N."/>
            <person name="Letendre F."/>
            <person name="LeVine R."/>
            <person name="Lipovsky A."/>
            <person name="Liu X."/>
            <person name="Liu J."/>
            <person name="Liu S."/>
            <person name="Lokyitsang T."/>
            <person name="Lokyitsang Y."/>
            <person name="Lubonja R."/>
            <person name="Lui A."/>
            <person name="MacDonald P."/>
            <person name="Magnisalis V."/>
            <person name="Maru K."/>
            <person name="Matthews C."/>
            <person name="McCusker W."/>
            <person name="McDonough S."/>
            <person name="Mehta T."/>
            <person name="Meldrim J."/>
            <person name="Meneus L."/>
            <person name="Mihai O."/>
            <person name="Mihalev A."/>
            <person name="Mihova T."/>
            <person name="Mittelman R."/>
            <person name="Mlenga V."/>
            <person name="Montmayeur A."/>
            <person name="Mulrain L."/>
            <person name="Navidi A."/>
            <person name="Naylor J."/>
            <person name="Negash T."/>
            <person name="Nguyen T."/>
            <person name="Nguyen N."/>
            <person name="Nicol R."/>
            <person name="Norbu C."/>
            <person name="Norbu N."/>
            <person name="Novod N."/>
            <person name="O'Neill B."/>
            <person name="Osman S."/>
            <person name="Markiewicz E."/>
            <person name="Oyono O.L."/>
            <person name="Patti C."/>
            <person name="Phunkhang P."/>
            <person name="Pierre F."/>
            <person name="Priest M."/>
            <person name="Raghuraman S."/>
            <person name="Rege F."/>
            <person name="Reyes R."/>
            <person name="Rise C."/>
            <person name="Rogov P."/>
            <person name="Ross K."/>
            <person name="Ryan E."/>
            <person name="Settipalli S."/>
            <person name="Shea T."/>
            <person name="Sherpa N."/>
            <person name="Shi L."/>
            <person name="Shih D."/>
            <person name="Sparrow T."/>
            <person name="Spaulding J."/>
            <person name="Stalker J."/>
            <person name="Stange-Thomann N."/>
            <person name="Stavropoulos S."/>
            <person name="Stone C."/>
            <person name="Strader C."/>
            <person name="Tesfaye S."/>
            <person name="Thomson T."/>
            <person name="Thoulutsang Y."/>
            <person name="Thoulutsang D."/>
            <person name="Topham K."/>
            <person name="Topping I."/>
            <person name="Tsamla T."/>
            <person name="Vassiliev H."/>
            <person name="Vo A."/>
            <person name="Wangchuk T."/>
            <person name="Wangdi T."/>
            <person name="Weiand M."/>
            <person name="Wilkinson J."/>
            <person name="Wilson A."/>
            <person name="Yadav S."/>
            <person name="Young G."/>
            <person name="Yu Q."/>
            <person name="Zembek L."/>
            <person name="Zhong D."/>
            <person name="Zimmer A."/>
            <person name="Zwirko Z."/>
            <person name="Jaffe D.B."/>
            <person name="Alvarez P."/>
            <person name="Brockman W."/>
            <person name="Butler J."/>
            <person name="Chin C."/>
            <person name="Gnerre S."/>
            <person name="Grabherr M."/>
            <person name="Kleber M."/>
            <person name="Mauceli E."/>
            <person name="MacCallum I."/>
        </authorList>
    </citation>
    <scope>NUCLEOTIDE SEQUENCE [LARGE SCALE GENOMIC DNA]</scope>
    <source>
        <strain evidence="4">Tucson 15010-1051.87</strain>
    </source>
</reference>
<dbReference type="OrthoDB" id="7865731at2759"/>
<dbReference type="STRING" id="7244.B4MDM9"/>
<gene>
    <name evidence="3" type="primary">Dvir\GJ16142</name>
    <name evidence="3" type="ORF">Dvir_GJ16142</name>
</gene>
<evidence type="ECO:0000313" key="4">
    <source>
        <dbReference type="Proteomes" id="UP000008792"/>
    </source>
</evidence>
<feature type="coiled-coil region" evidence="1">
    <location>
        <begin position="177"/>
        <end position="211"/>
    </location>
</feature>
<organism evidence="3 4">
    <name type="scientific">Drosophila virilis</name>
    <name type="common">Fruit fly</name>
    <dbReference type="NCBI Taxonomy" id="7244"/>
    <lineage>
        <taxon>Eukaryota</taxon>
        <taxon>Metazoa</taxon>
        <taxon>Ecdysozoa</taxon>
        <taxon>Arthropoda</taxon>
        <taxon>Hexapoda</taxon>
        <taxon>Insecta</taxon>
        <taxon>Pterygota</taxon>
        <taxon>Neoptera</taxon>
        <taxon>Endopterygota</taxon>
        <taxon>Diptera</taxon>
        <taxon>Brachycera</taxon>
        <taxon>Muscomorpha</taxon>
        <taxon>Ephydroidea</taxon>
        <taxon>Drosophilidae</taxon>
        <taxon>Drosophila</taxon>
    </lineage>
</organism>
<proteinExistence type="predicted"/>
<dbReference type="FunCoup" id="B4MDM9">
    <property type="interactions" value="7"/>
</dbReference>
<feature type="compositionally biased region" description="Basic residues" evidence="2">
    <location>
        <begin position="266"/>
        <end position="279"/>
    </location>
</feature>
<evidence type="ECO:0000256" key="2">
    <source>
        <dbReference type="SAM" id="MobiDB-lite"/>
    </source>
</evidence>
<keyword evidence="4" id="KW-1185">Reference proteome</keyword>
<dbReference type="eggNOG" id="ENOG502TAJE">
    <property type="taxonomic scope" value="Eukaryota"/>
</dbReference>
<dbReference type="PhylomeDB" id="B4MDM9"/>
<protein>
    <submittedName>
        <fullName evidence="3">Uncharacterized protein</fullName>
    </submittedName>
</protein>
<dbReference type="HOGENOM" id="CLU_073427_0_0_1"/>
<evidence type="ECO:0000256" key="1">
    <source>
        <dbReference type="SAM" id="Coils"/>
    </source>
</evidence>
<feature type="compositionally biased region" description="Low complexity" evidence="2">
    <location>
        <begin position="244"/>
        <end position="261"/>
    </location>
</feature>
<dbReference type="OMA" id="MANIHRH"/>
<dbReference type="InParanoid" id="B4MDM9"/>
<accession>B4MDM9</accession>
<keyword evidence="1" id="KW-0175">Coiled coil</keyword>
<dbReference type="KEGG" id="dvi:6635766"/>
<evidence type="ECO:0000313" key="3">
    <source>
        <dbReference type="EMBL" id="EDW71290.1"/>
    </source>
</evidence>
<name>B4MDM9_DROVI</name>
<dbReference type="AlphaFoldDB" id="B4MDM9"/>
<feature type="region of interest" description="Disordered" evidence="2">
    <location>
        <begin position="241"/>
        <end position="279"/>
    </location>
</feature>
<dbReference type="EMBL" id="CH940661">
    <property type="protein sequence ID" value="EDW71290.1"/>
    <property type="molecule type" value="Genomic_DNA"/>
</dbReference>